<dbReference type="Gene3D" id="3.40.50.300">
    <property type="entry name" value="P-loop containing nucleotide triphosphate hydrolases"/>
    <property type="match status" value="2"/>
</dbReference>
<dbReference type="EMBL" id="BTSY01000001">
    <property type="protein sequence ID" value="GMT09262.1"/>
    <property type="molecule type" value="Genomic_DNA"/>
</dbReference>
<dbReference type="InterPro" id="IPR038557">
    <property type="entry name" value="RLR_C_sf"/>
</dbReference>
<dbReference type="Gene3D" id="2.170.150.30">
    <property type="entry name" value="RIG-I-like receptor, C-terminal regulatory domain"/>
    <property type="match status" value="1"/>
</dbReference>
<dbReference type="Pfam" id="PF00270">
    <property type="entry name" value="DEAD"/>
    <property type="match status" value="1"/>
</dbReference>
<evidence type="ECO:0000256" key="1">
    <source>
        <dbReference type="ARBA" id="ARBA00006866"/>
    </source>
</evidence>
<dbReference type="InterPro" id="IPR003593">
    <property type="entry name" value="AAA+_ATPase"/>
</dbReference>
<dbReference type="GO" id="GO:0005524">
    <property type="term" value="F:ATP binding"/>
    <property type="evidence" value="ECO:0007669"/>
    <property type="project" value="UniProtKB-KW"/>
</dbReference>
<keyword evidence="5" id="KW-0391">Immunity</keyword>
<organism evidence="10 11">
    <name type="scientific">Pristionchus fissidentatus</name>
    <dbReference type="NCBI Taxonomy" id="1538716"/>
    <lineage>
        <taxon>Eukaryota</taxon>
        <taxon>Metazoa</taxon>
        <taxon>Ecdysozoa</taxon>
        <taxon>Nematoda</taxon>
        <taxon>Chromadorea</taxon>
        <taxon>Rhabditida</taxon>
        <taxon>Rhabditina</taxon>
        <taxon>Diplogasteromorpha</taxon>
        <taxon>Diplogasteroidea</taxon>
        <taxon>Neodiplogasteridae</taxon>
        <taxon>Pristionchus</taxon>
    </lineage>
</organism>
<dbReference type="InterPro" id="IPR001650">
    <property type="entry name" value="Helicase_C-like"/>
</dbReference>
<name>A0AAV5UQ65_9BILA</name>
<dbReference type="AlphaFoldDB" id="A0AAV5UQ65"/>
<evidence type="ECO:0000256" key="5">
    <source>
        <dbReference type="ARBA" id="ARBA00022859"/>
    </source>
</evidence>
<dbReference type="PANTHER" id="PTHR14074:SF16">
    <property type="entry name" value="ANTIVIRAL INNATE IMMUNE RESPONSE RECEPTOR RIG-I"/>
    <property type="match status" value="1"/>
</dbReference>
<dbReference type="InterPro" id="IPR011545">
    <property type="entry name" value="DEAD/DEAH_box_helicase_dom"/>
</dbReference>
<comment type="catalytic activity">
    <reaction evidence="6">
        <text>ATP + H2O = ADP + phosphate + H(+)</text>
        <dbReference type="Rhea" id="RHEA:13065"/>
        <dbReference type="ChEBI" id="CHEBI:15377"/>
        <dbReference type="ChEBI" id="CHEBI:15378"/>
        <dbReference type="ChEBI" id="CHEBI:30616"/>
        <dbReference type="ChEBI" id="CHEBI:43474"/>
        <dbReference type="ChEBI" id="CHEBI:456216"/>
        <dbReference type="EC" id="3.6.4.13"/>
    </reaction>
    <physiologicalReaction direction="left-to-right" evidence="6">
        <dbReference type="Rhea" id="RHEA:13066"/>
    </physiologicalReaction>
</comment>
<evidence type="ECO:0000259" key="8">
    <source>
        <dbReference type="PROSITE" id="PS51194"/>
    </source>
</evidence>
<dbReference type="PROSITE" id="PS51194">
    <property type="entry name" value="HELICASE_CTER"/>
    <property type="match status" value="1"/>
</dbReference>
<evidence type="ECO:0000259" key="9">
    <source>
        <dbReference type="PROSITE" id="PS51789"/>
    </source>
</evidence>
<comment type="caution">
    <text evidence="10">The sequence shown here is derived from an EMBL/GenBank/DDBJ whole genome shotgun (WGS) entry which is preliminary data.</text>
</comment>
<dbReference type="InterPro" id="IPR014001">
    <property type="entry name" value="Helicase_ATP-bd"/>
</dbReference>
<dbReference type="InterPro" id="IPR027417">
    <property type="entry name" value="P-loop_NTPase"/>
</dbReference>
<feature type="domain" description="Helicase ATP-binding" evidence="7">
    <location>
        <begin position="270"/>
        <end position="448"/>
    </location>
</feature>
<dbReference type="SMART" id="SM00490">
    <property type="entry name" value="HELICc"/>
    <property type="match status" value="1"/>
</dbReference>
<dbReference type="SUPFAM" id="SSF52540">
    <property type="entry name" value="P-loop containing nucleoside triphosphate hydrolases"/>
    <property type="match status" value="1"/>
</dbReference>
<evidence type="ECO:0000259" key="7">
    <source>
        <dbReference type="PROSITE" id="PS51192"/>
    </source>
</evidence>
<dbReference type="InterPro" id="IPR021673">
    <property type="entry name" value="RLR_CTR"/>
</dbReference>
<dbReference type="Pfam" id="PF00271">
    <property type="entry name" value="Helicase_C"/>
    <property type="match status" value="1"/>
</dbReference>
<dbReference type="SMART" id="SM00487">
    <property type="entry name" value="DEXDc"/>
    <property type="match status" value="1"/>
</dbReference>
<dbReference type="Proteomes" id="UP001432322">
    <property type="component" value="Unassembled WGS sequence"/>
</dbReference>
<keyword evidence="3" id="KW-0547">Nucleotide-binding</keyword>
<reference evidence="10" key="1">
    <citation type="submission" date="2023-10" db="EMBL/GenBank/DDBJ databases">
        <title>Genome assembly of Pristionchus species.</title>
        <authorList>
            <person name="Yoshida K."/>
            <person name="Sommer R.J."/>
        </authorList>
    </citation>
    <scope>NUCLEOTIDE SEQUENCE</scope>
    <source>
        <strain evidence="10">RS5133</strain>
    </source>
</reference>
<evidence type="ECO:0000313" key="11">
    <source>
        <dbReference type="Proteomes" id="UP001432322"/>
    </source>
</evidence>
<evidence type="ECO:0008006" key="12">
    <source>
        <dbReference type="Google" id="ProtNLM"/>
    </source>
</evidence>
<dbReference type="GO" id="GO:0045087">
    <property type="term" value="P:innate immune response"/>
    <property type="evidence" value="ECO:0007669"/>
    <property type="project" value="UniProtKB-KW"/>
</dbReference>
<evidence type="ECO:0000256" key="6">
    <source>
        <dbReference type="ARBA" id="ARBA00049390"/>
    </source>
</evidence>
<evidence type="ECO:0000256" key="3">
    <source>
        <dbReference type="ARBA" id="ARBA00022741"/>
    </source>
</evidence>
<dbReference type="PROSITE" id="PS51789">
    <property type="entry name" value="RLR_CTR"/>
    <property type="match status" value="1"/>
</dbReference>
<keyword evidence="2" id="KW-0399">Innate immunity</keyword>
<sequence length="970" mass="109174">MVLQAALPLRDSAGKISKECMSFARLYTDDIEDYFKLYSYRTLQFRPFFDEQVYDDLARAEKLALEVTRKATTNEDAFDILDELLLKDKPDLYHKIHLALPASCASSFREFSARFLESSGCDFLVLDRVAAAIDIDKLIDIMCADGKYPALRAATAGPKGGAKVARRFLRELPRLEEDGEDWFWSLVKACSEDGYNASVTLEYLLPNWRAELAARRIPGSATIACETLDGVLLAGASCRPPKEFEVYRDESTVPGSAKMPELRMYQQELVERTDRGENTIVCAPTGSGKTVVAAHVALHHLKSRAKEGKPARVVMIVPKVFLVEQQTNLMKIYSKREYYIATLSGETTETGAAQLIRFLSGDIVMLTPQIMVNMLKEESERARLFVADVSLLLLDECHHTDKKNPYNVIMQYVKDAPYEKPQVVGLTASLGVGDNGIILEAQAFSHIVRMCLRMTAQSITTVMRNRAELSRFVELPEDVIKRVHAKALHERPFHSHLVAAIRFAERHLYAEFDALMREQPPNIDFNKFARFPALERVEDYTQAVVNADTELCMLTDGERKWRLKRGIQFVKMYYNAMMLNDLLPASYAYEQLYSDVDALDSVLGRQCLFLQYFQQHRAQFAMSVAREDDKEILSELRKELARQFALNAGSRVLIFCVRRETAQLLAKYLNTLSIAAMGRAEVLTSTNAAAVKNGQSNSEQRAVIESFSRGTCKVIVSTTVAEEGLDVQACNLIIKYNNTGNVISLVQQRGRARAAGSRSVLLALDERVYLKEHQNKSAEEVMTRTVAKIYDMGAEKFGEALRAEELIQIKVDLANEKAEESRRANKHRELSLLCEKCNASICSSSTLRLFHNHFISVDSSLWRKMRIQAKRGPKIDESLMVAGVVRCPCEKEIGRVVKIEGQFVPTLKAETILFSTPGGKLLPKMKKWKGIAANLLEIREGTGQEAIAMNRALRASHETLSRAMENLCLL</sequence>
<dbReference type="GO" id="GO:0003676">
    <property type="term" value="F:nucleic acid binding"/>
    <property type="evidence" value="ECO:0007669"/>
    <property type="project" value="InterPro"/>
</dbReference>
<dbReference type="InterPro" id="IPR051363">
    <property type="entry name" value="RLR_Helicase"/>
</dbReference>
<keyword evidence="11" id="KW-1185">Reference proteome</keyword>
<evidence type="ECO:0000256" key="4">
    <source>
        <dbReference type="ARBA" id="ARBA00022840"/>
    </source>
</evidence>
<dbReference type="PANTHER" id="PTHR14074">
    <property type="entry name" value="HELICASE WITH DEATH DOMAIN-RELATED"/>
    <property type="match status" value="1"/>
</dbReference>
<dbReference type="GO" id="GO:0003724">
    <property type="term" value="F:RNA helicase activity"/>
    <property type="evidence" value="ECO:0007669"/>
    <property type="project" value="UniProtKB-EC"/>
</dbReference>
<dbReference type="SMART" id="SM00382">
    <property type="entry name" value="AAA"/>
    <property type="match status" value="1"/>
</dbReference>
<proteinExistence type="inferred from homology"/>
<comment type="similarity">
    <text evidence="1">Belongs to the helicase family. RLR subfamily.</text>
</comment>
<protein>
    <recommendedName>
        <fullName evidence="12">RNA helicase</fullName>
    </recommendedName>
</protein>
<dbReference type="GO" id="GO:0005737">
    <property type="term" value="C:cytoplasm"/>
    <property type="evidence" value="ECO:0007669"/>
    <property type="project" value="TreeGrafter"/>
</dbReference>
<feature type="domain" description="RLR CTR" evidence="9">
    <location>
        <begin position="820"/>
        <end position="945"/>
    </location>
</feature>
<dbReference type="Pfam" id="PF11648">
    <property type="entry name" value="RIG-I_C-RD"/>
    <property type="match status" value="1"/>
</dbReference>
<accession>A0AAV5UQ65</accession>
<dbReference type="Gene3D" id="1.20.1320.30">
    <property type="match status" value="1"/>
</dbReference>
<feature type="domain" description="Helicase C-terminal" evidence="8">
    <location>
        <begin position="628"/>
        <end position="793"/>
    </location>
</feature>
<evidence type="ECO:0000313" key="10">
    <source>
        <dbReference type="EMBL" id="GMT09262.1"/>
    </source>
</evidence>
<dbReference type="PROSITE" id="PS51192">
    <property type="entry name" value="HELICASE_ATP_BIND_1"/>
    <property type="match status" value="1"/>
</dbReference>
<evidence type="ECO:0000256" key="2">
    <source>
        <dbReference type="ARBA" id="ARBA00022588"/>
    </source>
</evidence>
<gene>
    <name evidence="10" type="ORF">PFISCL1PPCAC_559</name>
</gene>
<keyword evidence="4" id="KW-0067">ATP-binding</keyword>